<feature type="transmembrane region" description="Helical" evidence="1">
    <location>
        <begin position="104"/>
        <end position="125"/>
    </location>
</feature>
<evidence type="ECO:0000313" key="2">
    <source>
        <dbReference type="EMBL" id="GAV06958.1"/>
    </source>
</evidence>
<dbReference type="Proteomes" id="UP000186922">
    <property type="component" value="Unassembled WGS sequence"/>
</dbReference>
<evidence type="ECO:0000256" key="1">
    <source>
        <dbReference type="SAM" id="Phobius"/>
    </source>
</evidence>
<keyword evidence="3" id="KW-1185">Reference proteome</keyword>
<reference evidence="2 3" key="1">
    <citation type="journal article" date="2016" name="Nat. Commun.">
        <title>Extremotolerant tardigrade genome and improved radiotolerance of human cultured cells by tardigrade-unique protein.</title>
        <authorList>
            <person name="Hashimoto T."/>
            <person name="Horikawa D.D."/>
            <person name="Saito Y."/>
            <person name="Kuwahara H."/>
            <person name="Kozuka-Hata H."/>
            <person name="Shin-I T."/>
            <person name="Minakuchi Y."/>
            <person name="Ohishi K."/>
            <person name="Motoyama A."/>
            <person name="Aizu T."/>
            <person name="Enomoto A."/>
            <person name="Kondo K."/>
            <person name="Tanaka S."/>
            <person name="Hara Y."/>
            <person name="Koshikawa S."/>
            <person name="Sagara H."/>
            <person name="Miura T."/>
            <person name="Yokobori S."/>
            <person name="Miyagawa K."/>
            <person name="Suzuki Y."/>
            <person name="Kubo T."/>
            <person name="Oyama M."/>
            <person name="Kohara Y."/>
            <person name="Fujiyama A."/>
            <person name="Arakawa K."/>
            <person name="Katayama T."/>
            <person name="Toyoda A."/>
            <person name="Kunieda T."/>
        </authorList>
    </citation>
    <scope>NUCLEOTIDE SEQUENCE [LARGE SCALE GENOMIC DNA]</scope>
    <source>
        <strain evidence="2 3">YOKOZUNA-1</strain>
    </source>
</reference>
<dbReference type="AlphaFoldDB" id="A0A1D1W482"/>
<sequence>MDGGKNRIQPTTVACNTTALPEVKMGEVSSSVPLHLHAHLLLHVRLYLPAQLFLPVQHTTERSTTWNIERIVVPSTGTLVREVHPSVREDLLEGTSCNGTSSEFLLTLGLGSTGMLCFTAIALGYL</sequence>
<proteinExistence type="predicted"/>
<gene>
    <name evidence="2" type="primary">RvY_16864-1</name>
    <name evidence="2" type="synonym">RvY_16864.1</name>
    <name evidence="2" type="ORF">RvY_16864</name>
</gene>
<keyword evidence="1" id="KW-0472">Membrane</keyword>
<accession>A0A1D1W482</accession>
<protein>
    <submittedName>
        <fullName evidence="2">Uncharacterized protein</fullName>
    </submittedName>
</protein>
<dbReference type="EMBL" id="BDGG01000014">
    <property type="protein sequence ID" value="GAV06958.1"/>
    <property type="molecule type" value="Genomic_DNA"/>
</dbReference>
<comment type="caution">
    <text evidence="2">The sequence shown here is derived from an EMBL/GenBank/DDBJ whole genome shotgun (WGS) entry which is preliminary data.</text>
</comment>
<keyword evidence="1" id="KW-1133">Transmembrane helix</keyword>
<keyword evidence="1" id="KW-0812">Transmembrane</keyword>
<name>A0A1D1W482_RAMVA</name>
<organism evidence="2 3">
    <name type="scientific">Ramazzottius varieornatus</name>
    <name type="common">Water bear</name>
    <name type="synonym">Tardigrade</name>
    <dbReference type="NCBI Taxonomy" id="947166"/>
    <lineage>
        <taxon>Eukaryota</taxon>
        <taxon>Metazoa</taxon>
        <taxon>Ecdysozoa</taxon>
        <taxon>Tardigrada</taxon>
        <taxon>Eutardigrada</taxon>
        <taxon>Parachela</taxon>
        <taxon>Hypsibioidea</taxon>
        <taxon>Ramazzottiidae</taxon>
        <taxon>Ramazzottius</taxon>
    </lineage>
</organism>
<evidence type="ECO:0000313" key="3">
    <source>
        <dbReference type="Proteomes" id="UP000186922"/>
    </source>
</evidence>